<name>A0ABU0J955_9HYPH</name>
<dbReference type="Proteomes" id="UP001242480">
    <property type="component" value="Unassembled WGS sequence"/>
</dbReference>
<reference evidence="7 8" key="1">
    <citation type="submission" date="2023-07" db="EMBL/GenBank/DDBJ databases">
        <title>Genomic Encyclopedia of Type Strains, Phase IV (KMG-IV): sequencing the most valuable type-strain genomes for metagenomic binning, comparative biology and taxonomic classification.</title>
        <authorList>
            <person name="Goeker M."/>
        </authorList>
    </citation>
    <scope>NUCLEOTIDE SEQUENCE [LARGE SCALE GENOMIC DNA]</scope>
    <source>
        <strain evidence="7 8">DSM 19619</strain>
    </source>
</reference>
<evidence type="ECO:0000313" key="8">
    <source>
        <dbReference type="Proteomes" id="UP001242480"/>
    </source>
</evidence>
<dbReference type="CDD" id="cd06580">
    <property type="entry name" value="TM_PBP1_transp_TpRbsC_like"/>
    <property type="match status" value="1"/>
</dbReference>
<dbReference type="InterPro" id="IPR001851">
    <property type="entry name" value="ABC_transp_permease"/>
</dbReference>
<gene>
    <name evidence="7" type="ORF">QO011_002979</name>
</gene>
<feature type="transmembrane region" description="Helical" evidence="6">
    <location>
        <begin position="93"/>
        <end position="111"/>
    </location>
</feature>
<dbReference type="EMBL" id="JAUSVX010000005">
    <property type="protein sequence ID" value="MDQ0469963.1"/>
    <property type="molecule type" value="Genomic_DNA"/>
</dbReference>
<feature type="transmembrane region" description="Helical" evidence="6">
    <location>
        <begin position="6"/>
        <end position="29"/>
    </location>
</feature>
<feature type="transmembrane region" description="Helical" evidence="6">
    <location>
        <begin position="279"/>
        <end position="297"/>
    </location>
</feature>
<comment type="subcellular location">
    <subcellularLocation>
        <location evidence="1">Cell membrane</location>
        <topology evidence="1">Multi-pass membrane protein</topology>
    </subcellularLocation>
</comment>
<keyword evidence="4 6" id="KW-1133">Transmembrane helix</keyword>
<dbReference type="PANTHER" id="PTHR43370">
    <property type="entry name" value="SUGAR ABC TRANSPORTER INTEGRAL MEMBRANE PROTEIN-RELATED"/>
    <property type="match status" value="1"/>
</dbReference>
<dbReference type="Pfam" id="PF02653">
    <property type="entry name" value="BPD_transp_2"/>
    <property type="match status" value="1"/>
</dbReference>
<comment type="caution">
    <text evidence="7">The sequence shown here is derived from an EMBL/GenBank/DDBJ whole genome shotgun (WGS) entry which is preliminary data.</text>
</comment>
<protein>
    <submittedName>
        <fullName evidence="7">Simple sugar transport system permease protein</fullName>
    </submittedName>
</protein>
<feature type="transmembrane region" description="Helical" evidence="6">
    <location>
        <begin position="232"/>
        <end position="258"/>
    </location>
</feature>
<evidence type="ECO:0000256" key="5">
    <source>
        <dbReference type="ARBA" id="ARBA00023136"/>
    </source>
</evidence>
<evidence type="ECO:0000313" key="7">
    <source>
        <dbReference type="EMBL" id="MDQ0469963.1"/>
    </source>
</evidence>
<keyword evidence="5 6" id="KW-0472">Membrane</keyword>
<proteinExistence type="predicted"/>
<evidence type="ECO:0000256" key="1">
    <source>
        <dbReference type="ARBA" id="ARBA00004651"/>
    </source>
</evidence>
<keyword evidence="8" id="KW-1185">Reference proteome</keyword>
<dbReference type="PANTHER" id="PTHR43370:SF2">
    <property type="entry name" value="ABC TRANSPORTER PERMEASE PROTEIN"/>
    <property type="match status" value="1"/>
</dbReference>
<feature type="transmembrane region" description="Helical" evidence="6">
    <location>
        <begin position="198"/>
        <end position="220"/>
    </location>
</feature>
<feature type="transmembrane region" description="Helical" evidence="6">
    <location>
        <begin position="67"/>
        <end position="86"/>
    </location>
</feature>
<evidence type="ECO:0000256" key="2">
    <source>
        <dbReference type="ARBA" id="ARBA00022475"/>
    </source>
</evidence>
<evidence type="ECO:0000256" key="3">
    <source>
        <dbReference type="ARBA" id="ARBA00022692"/>
    </source>
</evidence>
<sequence length="310" mass="31063">MIFEDIVFWQAVLAGAIRLATPVALAALGETIVERSGTINLGIDGIMIGGAFTAILVAGFAGWGVALLAAAGVGALFGLVIALAVLRGGANQIVVGIGVSLLAGGLATYGYQLWDGLGLSRAAVALVPVLDLPALGGIPVLGPVLSGQSLLTWATLVLVIVAAPLLRRSRPGLILKAVGDEPAAVAQRGIDVVRVRSVALMIGGGLAGLGGAAITVGYLGAYTDGLVAGRGYVALAVVIIGRWTPSGAIAGALIFAVFDSLALQAQGGRAPLPVEAYMALPYLVTLAVLVVTARGTVAPRALGAPYRPER</sequence>
<dbReference type="RefSeq" id="WP_307273265.1">
    <property type="nucleotide sequence ID" value="NZ_JAUSVX010000005.1"/>
</dbReference>
<feature type="transmembrane region" description="Helical" evidence="6">
    <location>
        <begin position="41"/>
        <end position="61"/>
    </location>
</feature>
<feature type="transmembrane region" description="Helical" evidence="6">
    <location>
        <begin position="150"/>
        <end position="166"/>
    </location>
</feature>
<evidence type="ECO:0000256" key="4">
    <source>
        <dbReference type="ARBA" id="ARBA00022989"/>
    </source>
</evidence>
<keyword evidence="3 6" id="KW-0812">Transmembrane</keyword>
<keyword evidence="7" id="KW-0762">Sugar transport</keyword>
<keyword evidence="7" id="KW-0813">Transport</keyword>
<keyword evidence="2" id="KW-1003">Cell membrane</keyword>
<accession>A0ABU0J955</accession>
<organism evidence="7 8">
    <name type="scientific">Labrys wisconsinensis</name>
    <dbReference type="NCBI Taxonomy" id="425677"/>
    <lineage>
        <taxon>Bacteria</taxon>
        <taxon>Pseudomonadati</taxon>
        <taxon>Pseudomonadota</taxon>
        <taxon>Alphaproteobacteria</taxon>
        <taxon>Hyphomicrobiales</taxon>
        <taxon>Xanthobacteraceae</taxon>
        <taxon>Labrys</taxon>
    </lineage>
</organism>
<evidence type="ECO:0000256" key="6">
    <source>
        <dbReference type="SAM" id="Phobius"/>
    </source>
</evidence>